<name>A0ABX0VTT4_9RHOB</name>
<evidence type="ECO:0000313" key="3">
    <source>
        <dbReference type="Proteomes" id="UP000709466"/>
    </source>
</evidence>
<evidence type="ECO:0000313" key="2">
    <source>
        <dbReference type="EMBL" id="NIY71149.1"/>
    </source>
</evidence>
<evidence type="ECO:0000256" key="1">
    <source>
        <dbReference type="SAM" id="SignalP"/>
    </source>
</evidence>
<feature type="chain" id="PRO_5045500151" evidence="1">
    <location>
        <begin position="18"/>
        <end position="132"/>
    </location>
</feature>
<dbReference type="RefSeq" id="WP_167636032.1">
    <property type="nucleotide sequence ID" value="NZ_JAATOP010000001.1"/>
</dbReference>
<dbReference type="EMBL" id="JAATOP010000001">
    <property type="protein sequence ID" value="NIY71149.1"/>
    <property type="molecule type" value="Genomic_DNA"/>
</dbReference>
<dbReference type="Proteomes" id="UP000709466">
    <property type="component" value="Unassembled WGS sequence"/>
</dbReference>
<organism evidence="2 3">
    <name type="scientific">Marivivens donghaensis</name>
    <dbReference type="NCBI Taxonomy" id="1699413"/>
    <lineage>
        <taxon>Bacteria</taxon>
        <taxon>Pseudomonadati</taxon>
        <taxon>Pseudomonadota</taxon>
        <taxon>Alphaproteobacteria</taxon>
        <taxon>Rhodobacterales</taxon>
        <taxon>Paracoccaceae</taxon>
        <taxon>Marivivens group</taxon>
        <taxon>Marivivens</taxon>
    </lineage>
</organism>
<sequence>MRKLCLALCALALPATAQQDSLTASQFEAYVLGRTFDFGYVGIEPYGLEKYMPDRQVYWSWGDGVCEIGEWYTNGEQICFAYENNPDPQCWYYHLDGGRLLASFVGLDGIVGGEIYELEPVKRDLVCNNFGF</sequence>
<reference evidence="2 3" key="1">
    <citation type="submission" date="2020-03" db="EMBL/GenBank/DDBJ databases">
        <title>Bacterial isolates of synthetic phycosphere.</title>
        <authorList>
            <person name="Fu H."/>
            <person name="Moran M.A."/>
        </authorList>
    </citation>
    <scope>NUCLEOTIDE SEQUENCE [LARGE SCALE GENOMIC DNA]</scope>
    <source>
        <strain evidence="2 3">HF1</strain>
    </source>
</reference>
<gene>
    <name evidence="2" type="ORF">HCZ30_01735</name>
</gene>
<comment type="caution">
    <text evidence="2">The sequence shown here is derived from an EMBL/GenBank/DDBJ whole genome shotgun (WGS) entry which is preliminary data.</text>
</comment>
<accession>A0ABX0VTT4</accession>
<keyword evidence="1" id="KW-0732">Signal</keyword>
<keyword evidence="3" id="KW-1185">Reference proteome</keyword>
<proteinExistence type="predicted"/>
<feature type="signal peptide" evidence="1">
    <location>
        <begin position="1"/>
        <end position="17"/>
    </location>
</feature>
<protein>
    <submittedName>
        <fullName evidence="2">Uncharacterized protein</fullName>
    </submittedName>
</protein>